<accession>G4TU39</accession>
<dbReference type="PANTHER" id="PTHR46108">
    <property type="entry name" value="BLUE CHEESE"/>
    <property type="match status" value="1"/>
</dbReference>
<name>G4TU39_SERID</name>
<evidence type="ECO:0000256" key="1">
    <source>
        <dbReference type="ARBA" id="ARBA00022574"/>
    </source>
</evidence>
<dbReference type="AlphaFoldDB" id="G4TU39"/>
<keyword evidence="1" id="KW-0853">WD repeat</keyword>
<dbReference type="OrthoDB" id="26681at2759"/>
<dbReference type="EMBL" id="CAFZ01000361">
    <property type="protein sequence ID" value="CCA74832.1"/>
    <property type="molecule type" value="Genomic_DNA"/>
</dbReference>
<reference evidence="3 4" key="1">
    <citation type="journal article" date="2011" name="PLoS Pathog.">
        <title>Endophytic Life Strategies Decoded by Genome and Transcriptome Analyses of the Mutualistic Root Symbiont Piriformospora indica.</title>
        <authorList>
            <person name="Zuccaro A."/>
            <person name="Lahrmann U."/>
            <person name="Guldener U."/>
            <person name="Langen G."/>
            <person name="Pfiffi S."/>
            <person name="Biedenkopf D."/>
            <person name="Wong P."/>
            <person name="Samans B."/>
            <person name="Grimm C."/>
            <person name="Basiewicz M."/>
            <person name="Murat C."/>
            <person name="Martin F."/>
            <person name="Kogel K.H."/>
        </authorList>
    </citation>
    <scope>NUCLEOTIDE SEQUENCE [LARGE SCALE GENOMIC DNA]</scope>
    <source>
        <strain evidence="3 4">DSM 11827</strain>
    </source>
</reference>
<keyword evidence="4" id="KW-1185">Reference proteome</keyword>
<comment type="caution">
    <text evidence="3">The sequence shown here is derived from an EMBL/GenBank/DDBJ whole genome shotgun (WGS) entry which is preliminary data.</text>
</comment>
<dbReference type="HOGENOM" id="CLU_660757_0_0_1"/>
<feature type="domain" description="Alfy-like armadillo-like repeat" evidence="2">
    <location>
        <begin position="82"/>
        <end position="327"/>
    </location>
</feature>
<evidence type="ECO:0000313" key="4">
    <source>
        <dbReference type="Proteomes" id="UP000007148"/>
    </source>
</evidence>
<dbReference type="InterPro" id="IPR056252">
    <property type="entry name" value="Alfy-like_Arm-like"/>
</dbReference>
<evidence type="ECO:0000313" key="3">
    <source>
        <dbReference type="EMBL" id="CCA74832.1"/>
    </source>
</evidence>
<dbReference type="STRING" id="1109443.G4TU39"/>
<protein>
    <recommendedName>
        <fullName evidence="2">Alfy-like armadillo-like repeat domain-containing protein</fullName>
    </recommendedName>
</protein>
<dbReference type="InterPro" id="IPR051944">
    <property type="entry name" value="BEACH_domain_protein"/>
</dbReference>
<dbReference type="Pfam" id="PF23295">
    <property type="entry name" value="Arm_4"/>
    <property type="match status" value="1"/>
</dbReference>
<proteinExistence type="predicted"/>
<dbReference type="Proteomes" id="UP000007148">
    <property type="component" value="Unassembled WGS sequence"/>
</dbReference>
<organism evidence="3 4">
    <name type="scientific">Serendipita indica (strain DSM 11827)</name>
    <name type="common">Root endophyte fungus</name>
    <name type="synonym">Piriformospora indica</name>
    <dbReference type="NCBI Taxonomy" id="1109443"/>
    <lineage>
        <taxon>Eukaryota</taxon>
        <taxon>Fungi</taxon>
        <taxon>Dikarya</taxon>
        <taxon>Basidiomycota</taxon>
        <taxon>Agaricomycotina</taxon>
        <taxon>Agaricomycetes</taxon>
        <taxon>Sebacinales</taxon>
        <taxon>Serendipitaceae</taxon>
        <taxon>Serendipita</taxon>
    </lineage>
</organism>
<dbReference type="eggNOG" id="KOG1787">
    <property type="taxonomic scope" value="Eukaryota"/>
</dbReference>
<sequence>MQWHSLPLRPQPRRLDALERLHEEPMFRNLLTPLTSKFTFPLNPLEIQETIEEEALVSPEDVVSDARKEEMRVVLEDIKSVPITDLHRLFQATADVHRIMVEEPRTKDVFREMDGFLVMVGILSALASSDDTEDNVNNEEQRIEVIRLAFAIISEGMRDHRVNTLYFDKQVGYALLKQAITPFLANPETAAQTIGYTLALALQNFSISNLFLSFRESLPSFAKIDSLIAQNEHRLGKVRLSPVVLLMMECVEILPRDESMLPYATLKMVERLVSLSHRNHSMLNEARLVEHIFTKLYARGVNVEDIDDAERAVLQRMLRRLLEMGASTAETRMIYQRMVDTDLNIDSEILEILRSAKRAKFPEYFSFDGPAALHLNEDGGKTFPCPIGFTFMANLALRGAVPDRHAKFDLWNQTSE</sequence>
<evidence type="ECO:0000259" key="2">
    <source>
        <dbReference type="Pfam" id="PF23295"/>
    </source>
</evidence>
<dbReference type="PANTHER" id="PTHR46108:SF4">
    <property type="entry name" value="BLUE CHEESE"/>
    <property type="match status" value="1"/>
</dbReference>
<gene>
    <name evidence="3" type="ORF">PIIN_08801</name>
</gene>
<dbReference type="InParanoid" id="G4TU39"/>